<accession>A0A644ZDV9</accession>
<dbReference type="EMBL" id="VSSQ01008507">
    <property type="protein sequence ID" value="MPM39052.1"/>
    <property type="molecule type" value="Genomic_DNA"/>
</dbReference>
<proteinExistence type="predicted"/>
<organism evidence="1">
    <name type="scientific">bioreactor metagenome</name>
    <dbReference type="NCBI Taxonomy" id="1076179"/>
    <lineage>
        <taxon>unclassified sequences</taxon>
        <taxon>metagenomes</taxon>
        <taxon>ecological metagenomes</taxon>
    </lineage>
</organism>
<gene>
    <name evidence="1" type="ORF">SDC9_85683</name>
</gene>
<dbReference type="InterPro" id="IPR046070">
    <property type="entry name" value="DUF6029"/>
</dbReference>
<dbReference type="Pfam" id="PF19494">
    <property type="entry name" value="DUF6029"/>
    <property type="match status" value="1"/>
</dbReference>
<dbReference type="AlphaFoldDB" id="A0A644ZDV9"/>
<sequence length="82" mass="9162">MGLLEYSIAPKWFFSVSDCYNYGNEDSNRRLHYYTAGFGYNKNSSRIAITYGKQREGIVCIGGVCRAVPASYGLLVSITSNF</sequence>
<name>A0A644ZDV9_9ZZZZ</name>
<evidence type="ECO:0000313" key="1">
    <source>
        <dbReference type="EMBL" id="MPM39052.1"/>
    </source>
</evidence>
<comment type="caution">
    <text evidence="1">The sequence shown here is derived from an EMBL/GenBank/DDBJ whole genome shotgun (WGS) entry which is preliminary data.</text>
</comment>
<reference evidence="1" key="1">
    <citation type="submission" date="2019-08" db="EMBL/GenBank/DDBJ databases">
        <authorList>
            <person name="Kucharzyk K."/>
            <person name="Murdoch R.W."/>
            <person name="Higgins S."/>
            <person name="Loffler F."/>
        </authorList>
    </citation>
    <scope>NUCLEOTIDE SEQUENCE</scope>
</reference>
<protein>
    <submittedName>
        <fullName evidence="1">Uncharacterized protein</fullName>
    </submittedName>
</protein>